<dbReference type="Proteomes" id="UP000601597">
    <property type="component" value="Unassembled WGS sequence"/>
</dbReference>
<name>A0ABQ3AZG6_9GAMM</name>
<proteinExistence type="predicted"/>
<dbReference type="EMBL" id="BMXV01000003">
    <property type="protein sequence ID" value="GGY68797.1"/>
    <property type="molecule type" value="Genomic_DNA"/>
</dbReference>
<evidence type="ECO:0000313" key="2">
    <source>
        <dbReference type="Proteomes" id="UP000601597"/>
    </source>
</evidence>
<gene>
    <name evidence="1" type="ORF">GCM10007071_14570</name>
</gene>
<evidence type="ECO:0000313" key="1">
    <source>
        <dbReference type="EMBL" id="GGY68797.1"/>
    </source>
</evidence>
<dbReference type="RefSeq" id="WP_189574967.1">
    <property type="nucleotide sequence ID" value="NZ_BMXV01000003.1"/>
</dbReference>
<comment type="caution">
    <text evidence="1">The sequence shown here is derived from an EMBL/GenBank/DDBJ whole genome shotgun (WGS) entry which is preliminary data.</text>
</comment>
<accession>A0ABQ3AZG6</accession>
<organism evidence="1 2">
    <name type="scientific">Marinobacter zhanjiangensis</name>
    <dbReference type="NCBI Taxonomy" id="578215"/>
    <lineage>
        <taxon>Bacteria</taxon>
        <taxon>Pseudomonadati</taxon>
        <taxon>Pseudomonadota</taxon>
        <taxon>Gammaproteobacteria</taxon>
        <taxon>Pseudomonadales</taxon>
        <taxon>Marinobacteraceae</taxon>
        <taxon>Marinobacter</taxon>
    </lineage>
</organism>
<keyword evidence="2" id="KW-1185">Reference proteome</keyword>
<sequence>MSTTDNLYLHVVRRQTYLELLALELYGSLDSALAKDFLHYNQLAAGEFNDVLEGQFLFLPQPVCYDSSIETAIINLVGQINRQIRNGMDGEQRRVIAQNPQLVNNATDDPNILLEGASVGNTLATSLISFSSEANKMVGESLKELERAYVDTYKRQGKLSPHFFEKRRQIYSRLDTVIGRYGRRLAFGSPLDNKAKDVLSISTKSQVVQWKRSGGATNVEAFKTHFDRFDRTSRYLKAGGFLTAAVGVSINELAIKEACKADSKNCDFTKYSLRGETAGGLAVGTGGGALTAWGVCTLALGIPSGGTSALWCGVLAGGAGSAVGGYAGSKAGKAGGELIYEYYIR</sequence>
<protein>
    <recommendedName>
        <fullName evidence="3">LXG domain-containing protein</fullName>
    </recommendedName>
</protein>
<reference evidence="2" key="1">
    <citation type="journal article" date="2019" name="Int. J. Syst. Evol. Microbiol.">
        <title>The Global Catalogue of Microorganisms (GCM) 10K type strain sequencing project: providing services to taxonomists for standard genome sequencing and annotation.</title>
        <authorList>
            <consortium name="The Broad Institute Genomics Platform"/>
            <consortium name="The Broad Institute Genome Sequencing Center for Infectious Disease"/>
            <person name="Wu L."/>
            <person name="Ma J."/>
        </authorList>
    </citation>
    <scope>NUCLEOTIDE SEQUENCE [LARGE SCALE GENOMIC DNA]</scope>
    <source>
        <strain evidence="2">KCTC 22280</strain>
    </source>
</reference>
<evidence type="ECO:0008006" key="3">
    <source>
        <dbReference type="Google" id="ProtNLM"/>
    </source>
</evidence>